<protein>
    <submittedName>
        <fullName evidence="1">Uncharacterized protein</fullName>
    </submittedName>
</protein>
<name>A0A2P2JSJ1_RHIMU</name>
<dbReference type="AlphaFoldDB" id="A0A2P2JSJ1"/>
<reference evidence="1" key="1">
    <citation type="submission" date="2018-02" db="EMBL/GenBank/DDBJ databases">
        <title>Rhizophora mucronata_Transcriptome.</title>
        <authorList>
            <person name="Meera S.P."/>
            <person name="Sreeshan A."/>
            <person name="Augustine A."/>
        </authorList>
    </citation>
    <scope>NUCLEOTIDE SEQUENCE</scope>
    <source>
        <tissue evidence="1">Leaf</tissue>
    </source>
</reference>
<organism evidence="1">
    <name type="scientific">Rhizophora mucronata</name>
    <name type="common">Asiatic mangrove</name>
    <dbReference type="NCBI Taxonomy" id="61149"/>
    <lineage>
        <taxon>Eukaryota</taxon>
        <taxon>Viridiplantae</taxon>
        <taxon>Streptophyta</taxon>
        <taxon>Embryophyta</taxon>
        <taxon>Tracheophyta</taxon>
        <taxon>Spermatophyta</taxon>
        <taxon>Magnoliopsida</taxon>
        <taxon>eudicotyledons</taxon>
        <taxon>Gunneridae</taxon>
        <taxon>Pentapetalae</taxon>
        <taxon>rosids</taxon>
        <taxon>fabids</taxon>
        <taxon>Malpighiales</taxon>
        <taxon>Rhizophoraceae</taxon>
        <taxon>Rhizophora</taxon>
    </lineage>
</organism>
<dbReference type="EMBL" id="GGEC01015929">
    <property type="protein sequence ID" value="MBW96412.1"/>
    <property type="molecule type" value="Transcribed_RNA"/>
</dbReference>
<sequence length="41" mass="4913">MEQIKDQQLIFEPNLTSEVSNSYSNPRKPNFRFIIPTILFR</sequence>
<proteinExistence type="predicted"/>
<accession>A0A2P2JSJ1</accession>
<evidence type="ECO:0000313" key="1">
    <source>
        <dbReference type="EMBL" id="MBW96412.1"/>
    </source>
</evidence>